<gene>
    <name evidence="1" type="ORF">C491_17429</name>
</gene>
<dbReference type="Proteomes" id="UP000011688">
    <property type="component" value="Unassembled WGS sequence"/>
</dbReference>
<reference evidence="1 2" key="1">
    <citation type="journal article" date="2014" name="PLoS Genet.">
        <title>Phylogenetically driven sequencing of extremely halophilic archaea reveals strategies for static and dynamic osmo-response.</title>
        <authorList>
            <person name="Becker E.A."/>
            <person name="Seitzer P.M."/>
            <person name="Tritt A."/>
            <person name="Larsen D."/>
            <person name="Krusor M."/>
            <person name="Yao A.I."/>
            <person name="Wu D."/>
            <person name="Madern D."/>
            <person name="Eisen J.A."/>
            <person name="Darling A.E."/>
            <person name="Facciotti M.T."/>
        </authorList>
    </citation>
    <scope>NUCLEOTIDE SEQUENCE [LARGE SCALE GENOMIC DNA]</scope>
    <source>
        <strain evidence="1 2">DSM 10524</strain>
    </source>
</reference>
<dbReference type="STRING" id="1227497.C491_17429"/>
<dbReference type="EMBL" id="AOIB01000032">
    <property type="protein sequence ID" value="ELY54992.1"/>
    <property type="molecule type" value="Genomic_DNA"/>
</dbReference>
<evidence type="ECO:0000313" key="2">
    <source>
        <dbReference type="Proteomes" id="UP000011688"/>
    </source>
</evidence>
<protein>
    <submittedName>
        <fullName evidence="1">Uncharacterized protein</fullName>
    </submittedName>
</protein>
<name>L9X045_9EURY</name>
<evidence type="ECO:0000313" key="1">
    <source>
        <dbReference type="EMBL" id="ELY54992.1"/>
    </source>
</evidence>
<dbReference type="AlphaFoldDB" id="L9X045"/>
<organism evidence="1 2">
    <name type="scientific">Natronococcus amylolyticus DSM 10524</name>
    <dbReference type="NCBI Taxonomy" id="1227497"/>
    <lineage>
        <taxon>Archaea</taxon>
        <taxon>Methanobacteriati</taxon>
        <taxon>Methanobacteriota</taxon>
        <taxon>Stenosarchaea group</taxon>
        <taxon>Halobacteria</taxon>
        <taxon>Halobacteriales</taxon>
        <taxon>Natrialbaceae</taxon>
        <taxon>Natronococcus</taxon>
    </lineage>
</organism>
<keyword evidence="2" id="KW-1185">Reference proteome</keyword>
<accession>L9X045</accession>
<sequence>MTKRRLERDLETLSNEVLAELDPIERNRYLFVAQAQGKDFWIERLNETCPTEQQGETLAFGYLSLHFAFEAVYDLHTTVLQFHLLERQIWAPIFEESDNLPSAEDREQASDRADDIRAQYTTLYIAYHGNRRFAEDWLGIEFETWLATHKHGSMVIDLAEDTLDDPTQQQLAEEWALEKPEPFTDEPIDDPLGVLVDRCYESRIAEFEYLSGRSYSG</sequence>
<dbReference type="eggNOG" id="arCOG12071">
    <property type="taxonomic scope" value="Archaea"/>
</dbReference>
<proteinExistence type="predicted"/>
<comment type="caution">
    <text evidence="1">The sequence shown here is derived from an EMBL/GenBank/DDBJ whole genome shotgun (WGS) entry which is preliminary data.</text>
</comment>